<dbReference type="STRING" id="13690.AX777_07705"/>
<evidence type="ECO:0000259" key="1">
    <source>
        <dbReference type="Pfam" id="PF13649"/>
    </source>
</evidence>
<dbReference type="RefSeq" id="WP_037508117.1">
    <property type="nucleotide sequence ID" value="NZ_CAIGKD010000011.1"/>
</dbReference>
<reference evidence="3 5" key="1">
    <citation type="submission" date="2014-03" db="EMBL/GenBank/DDBJ databases">
        <title>Genome sequence of Sphingobium yanoikuyae B1.</title>
        <authorList>
            <person name="Gan H.M."/>
            <person name="Gan H.Y."/>
            <person name="Savka M.A."/>
        </authorList>
    </citation>
    <scope>NUCLEOTIDE SEQUENCE [LARGE SCALE GENOMIC DNA]</scope>
    <source>
        <strain evidence="3 5">B1</strain>
    </source>
</reference>
<dbReference type="SUPFAM" id="SSF53335">
    <property type="entry name" value="S-adenosyl-L-methionine-dependent methyltransferases"/>
    <property type="match status" value="1"/>
</dbReference>
<evidence type="ECO:0000313" key="2">
    <source>
        <dbReference type="EMBL" id="AYO79136.1"/>
    </source>
</evidence>
<dbReference type="EMBL" id="CP047218">
    <property type="protein sequence ID" value="QHD69251.1"/>
    <property type="molecule type" value="Genomic_DNA"/>
</dbReference>
<dbReference type="InterPro" id="IPR029063">
    <property type="entry name" value="SAM-dependent_MTases_sf"/>
</dbReference>
<evidence type="ECO:0000313" key="3">
    <source>
        <dbReference type="EMBL" id="KEZ18918.1"/>
    </source>
</evidence>
<evidence type="ECO:0000313" key="7">
    <source>
        <dbReference type="Proteomes" id="UP000464086"/>
    </source>
</evidence>
<keyword evidence="3" id="KW-0489">Methyltransferase</keyword>
<feature type="domain" description="Methyltransferase" evidence="1">
    <location>
        <begin position="67"/>
        <end position="166"/>
    </location>
</feature>
<accession>A0A084ELS6</accession>
<dbReference type="Proteomes" id="UP000028534">
    <property type="component" value="Unassembled WGS sequence"/>
</dbReference>
<dbReference type="EMBL" id="JGVR01000012">
    <property type="protein sequence ID" value="KEZ18918.1"/>
    <property type="molecule type" value="Genomic_DNA"/>
</dbReference>
<dbReference type="EMBL" id="CP033230">
    <property type="protein sequence ID" value="AYO79136.1"/>
    <property type="molecule type" value="Genomic_DNA"/>
</dbReference>
<organism evidence="3 5">
    <name type="scientific">Sphingobium yanoikuyae</name>
    <name type="common">Sphingomonas yanoikuyae</name>
    <dbReference type="NCBI Taxonomy" id="13690"/>
    <lineage>
        <taxon>Bacteria</taxon>
        <taxon>Pseudomonadati</taxon>
        <taxon>Pseudomonadota</taxon>
        <taxon>Alphaproteobacteria</taxon>
        <taxon>Sphingomonadales</taxon>
        <taxon>Sphingomonadaceae</taxon>
        <taxon>Sphingobium</taxon>
    </lineage>
</organism>
<gene>
    <name evidence="3" type="ORF">CP98_02299</name>
    <name evidence="2" type="ORF">EBF16_20980</name>
    <name evidence="4" type="ORF">GS397_20810</name>
</gene>
<reference evidence="4 7" key="3">
    <citation type="submission" date="2019-12" db="EMBL/GenBank/DDBJ databases">
        <title>Functional and genomic insights into the Sphingobium yanoikuyae YC-JY1, a bacterium efficiently degrading bisphenol A.</title>
        <authorList>
            <person name="Jia Y."/>
            <person name="Li X."/>
            <person name="Wang J."/>
            <person name="Eltoukhy A."/>
            <person name="Lamraoui I."/>
            <person name="Yan Y."/>
        </authorList>
    </citation>
    <scope>NUCLEOTIDE SEQUENCE [LARGE SCALE GENOMIC DNA]</scope>
    <source>
        <strain evidence="4 7">YC-JY1</strain>
    </source>
</reference>
<dbReference type="InterPro" id="IPR041698">
    <property type="entry name" value="Methyltransf_25"/>
</dbReference>
<dbReference type="Pfam" id="PF13649">
    <property type="entry name" value="Methyltransf_25"/>
    <property type="match status" value="1"/>
</dbReference>
<dbReference type="Proteomes" id="UP000280708">
    <property type="component" value="Chromosome"/>
</dbReference>
<dbReference type="PATRIC" id="fig|13690.10.peg.2359"/>
<dbReference type="CDD" id="cd02440">
    <property type="entry name" value="AdoMet_MTases"/>
    <property type="match status" value="1"/>
</dbReference>
<evidence type="ECO:0000313" key="6">
    <source>
        <dbReference type="Proteomes" id="UP000280708"/>
    </source>
</evidence>
<evidence type="ECO:0000313" key="5">
    <source>
        <dbReference type="Proteomes" id="UP000028534"/>
    </source>
</evidence>
<dbReference type="GO" id="GO:0008168">
    <property type="term" value="F:methyltransferase activity"/>
    <property type="evidence" value="ECO:0007669"/>
    <property type="project" value="UniProtKB-KW"/>
</dbReference>
<evidence type="ECO:0000313" key="4">
    <source>
        <dbReference type="EMBL" id="QHD69251.1"/>
    </source>
</evidence>
<protein>
    <submittedName>
        <fullName evidence="2">Methyltransferase domain-containing protein</fullName>
    </submittedName>
    <submittedName>
        <fullName evidence="3">Phospholipid N-methyltransferase</fullName>
    </submittedName>
</protein>
<dbReference type="Proteomes" id="UP000464086">
    <property type="component" value="Chromosome"/>
</dbReference>
<dbReference type="AlphaFoldDB" id="A0A084ELS6"/>
<dbReference type="GO" id="GO:0032259">
    <property type="term" value="P:methylation"/>
    <property type="evidence" value="ECO:0007669"/>
    <property type="project" value="UniProtKB-KW"/>
</dbReference>
<name>A0A084ELS6_SPHYA</name>
<keyword evidence="3" id="KW-0808">Transferase</keyword>
<sequence>MASLPFKDKKTRISTRGGSRSFRSQWAMFFRQFMKHPGMIGSVIPSSSQLVARSLDGVDWARTRLFVEYGPGVGTFTQAILDRMHPDAILLAIDLNLDFVAYLEDAIDDPRLRVVHGSAADVRRFVKEAGYQKADYVLSGLPFSTLPAGVGETICEETRAVLRPGGSFIIYQYSRYVRRLIDPLFGQVSDELEWRNIPPCRLFRADKDEALAQAA</sequence>
<dbReference type="Gene3D" id="3.40.50.150">
    <property type="entry name" value="Vaccinia Virus protein VP39"/>
    <property type="match status" value="1"/>
</dbReference>
<dbReference type="eggNOG" id="COG3963">
    <property type="taxonomic scope" value="Bacteria"/>
</dbReference>
<proteinExistence type="predicted"/>
<reference evidence="2 6" key="2">
    <citation type="submission" date="2018-10" db="EMBL/GenBank/DDBJ databases">
        <title>Characterization and genome analysis of a novel bacterium Sphingobium yanoikuyae SJTF8 capable of degrading PAHs.</title>
        <authorList>
            <person name="Yin C."/>
            <person name="Xiong W."/>
            <person name="Liang R."/>
        </authorList>
    </citation>
    <scope>NUCLEOTIDE SEQUENCE [LARGE SCALE GENOMIC DNA]</scope>
    <source>
        <strain evidence="2 6">SJTF8</strain>
    </source>
</reference>